<evidence type="ECO:0000313" key="4">
    <source>
        <dbReference type="EMBL" id="KAK7882400.1"/>
    </source>
</evidence>
<name>A0AAW0MS77_9GOBI</name>
<keyword evidence="1" id="KW-0175">Coiled coil</keyword>
<reference evidence="5" key="1">
    <citation type="submission" date="2024-04" db="EMBL/GenBank/DDBJ databases">
        <title>Salinicola lusitanus LLJ914,a marine bacterium isolated from the Okinawa Trough.</title>
        <authorList>
            <person name="Li J."/>
        </authorList>
    </citation>
    <scope>NUCLEOTIDE SEQUENCE [LARGE SCALE GENOMIC DNA]</scope>
</reference>
<dbReference type="InterPro" id="IPR050719">
    <property type="entry name" value="Cortactin-Actin_Reg"/>
</dbReference>
<keyword evidence="5" id="KW-1185">Reference proteome</keyword>
<gene>
    <name evidence="4" type="ORF">WMY93_028574</name>
</gene>
<evidence type="ECO:0000256" key="1">
    <source>
        <dbReference type="ARBA" id="ARBA00023054"/>
    </source>
</evidence>
<evidence type="ECO:0000313" key="5">
    <source>
        <dbReference type="Proteomes" id="UP001460270"/>
    </source>
</evidence>
<organism evidence="4 5">
    <name type="scientific">Mugilogobius chulae</name>
    <name type="common">yellowstripe goby</name>
    <dbReference type="NCBI Taxonomy" id="88201"/>
    <lineage>
        <taxon>Eukaryota</taxon>
        <taxon>Metazoa</taxon>
        <taxon>Chordata</taxon>
        <taxon>Craniata</taxon>
        <taxon>Vertebrata</taxon>
        <taxon>Euteleostomi</taxon>
        <taxon>Actinopterygii</taxon>
        <taxon>Neopterygii</taxon>
        <taxon>Teleostei</taxon>
        <taxon>Neoteleostei</taxon>
        <taxon>Acanthomorphata</taxon>
        <taxon>Gobiaria</taxon>
        <taxon>Gobiiformes</taxon>
        <taxon>Gobioidei</taxon>
        <taxon>Gobiidae</taxon>
        <taxon>Gobionellinae</taxon>
        <taxon>Mugilogobius</taxon>
    </lineage>
</organism>
<dbReference type="EMBL" id="JBBPFD010000021">
    <property type="protein sequence ID" value="KAK7882400.1"/>
    <property type="molecule type" value="Genomic_DNA"/>
</dbReference>
<dbReference type="PANTHER" id="PTHR23166">
    <property type="entry name" value="FILAMIN/GPBP-INTERACTING PROTEIN"/>
    <property type="match status" value="1"/>
</dbReference>
<accession>A0AAW0MS77</accession>
<dbReference type="PANTHER" id="PTHR23166:SF5">
    <property type="entry name" value="CTTNBP2 N-TERMINAL-LIKE PROTEIN"/>
    <property type="match status" value="1"/>
</dbReference>
<dbReference type="Pfam" id="PF09727">
    <property type="entry name" value="CortBP2"/>
    <property type="match status" value="1"/>
</dbReference>
<evidence type="ECO:0000259" key="3">
    <source>
        <dbReference type="Pfam" id="PF09727"/>
    </source>
</evidence>
<protein>
    <recommendedName>
        <fullName evidence="3">Cortactin-binding protein-2 N-terminal domain-containing protein</fullName>
    </recommendedName>
</protein>
<dbReference type="Proteomes" id="UP001460270">
    <property type="component" value="Unassembled WGS sequence"/>
</dbReference>
<sequence length="399" mass="43760">MVKAAERKASDGGKHSSLVICNGGSIEVTGFNGQSMVLLTPCNEDEVVEEMECQKCGLSNITPGCVWGADLRRQQVQVETLLLKVLMIYSGQTVALGGGRAGPDGGSSEGQPGRHDTLDVSQRRRISHVCYSEGLDTALTHMGVHLTHERPVKEGAIKASPVIVERLHHPCLSPLTRGGLRARTASFLILTDAQRAQGYSHVLESRCLCKKTKAAEREGGQSQIAQLRENMKARRRHSQPSSDQLSRDDLLFLLSLLEGELQARDEVIAVLKSERTDRAQLGAHYGQRRADEAFRALYRDCLRTQRDVLQDVCKPTAQMGALVHAQGSLSEGDGAVTESVLLSLQHCPKTGGAGEEPPALVHKTNSLINVLEEDRQRSTVMFMCYEVHTWCNVMLFMVE</sequence>
<proteinExistence type="predicted"/>
<comment type="caution">
    <text evidence="4">The sequence shown here is derived from an EMBL/GenBank/DDBJ whole genome shotgun (WGS) entry which is preliminary data.</text>
</comment>
<dbReference type="AlphaFoldDB" id="A0AAW0MS77"/>
<dbReference type="InterPro" id="IPR019131">
    <property type="entry name" value="Cortactin-binding_p2_N"/>
</dbReference>
<evidence type="ECO:0000256" key="2">
    <source>
        <dbReference type="SAM" id="MobiDB-lite"/>
    </source>
</evidence>
<feature type="compositionally biased region" description="Gly residues" evidence="2">
    <location>
        <begin position="99"/>
        <end position="108"/>
    </location>
</feature>
<feature type="region of interest" description="Disordered" evidence="2">
    <location>
        <begin position="99"/>
        <end position="119"/>
    </location>
</feature>
<feature type="domain" description="Cortactin-binding protein-2 N-terminal" evidence="3">
    <location>
        <begin position="244"/>
        <end position="325"/>
    </location>
</feature>